<dbReference type="OrthoDB" id="9789468at2"/>
<dbReference type="Gene3D" id="2.40.30.10">
    <property type="entry name" value="Translation factors"/>
    <property type="match status" value="1"/>
</dbReference>
<dbReference type="PATRIC" id="fig|1276227.3.peg.247"/>
<dbReference type="PANTHER" id="PTHR43513:SF3">
    <property type="entry name" value="DIHYDROOROTATE DEHYDROGENASE B (NAD(+)), ELECTRON TRANSFER SUBUNIT-RELATED"/>
    <property type="match status" value="1"/>
</dbReference>
<keyword evidence="5 12" id="KW-0479">Metal-binding</keyword>
<evidence type="ECO:0000259" key="13">
    <source>
        <dbReference type="PROSITE" id="PS51384"/>
    </source>
</evidence>
<name>R4U0N7_9MOLU</name>
<evidence type="ECO:0000256" key="6">
    <source>
        <dbReference type="ARBA" id="ARBA00022827"/>
    </source>
</evidence>
<dbReference type="Proteomes" id="UP000013964">
    <property type="component" value="Chromosome"/>
</dbReference>
<feature type="binding site" evidence="12">
    <location>
        <position position="231"/>
    </location>
    <ligand>
        <name>[2Fe-2S] cluster</name>
        <dbReference type="ChEBI" id="CHEBI:190135"/>
    </ligand>
</feature>
<dbReference type="GO" id="GO:0046872">
    <property type="term" value="F:metal ion binding"/>
    <property type="evidence" value="ECO:0007669"/>
    <property type="project" value="UniProtKB-KW"/>
</dbReference>
<dbReference type="HOGENOM" id="CLU_003827_1_2_14"/>
<dbReference type="SUPFAM" id="SSF63380">
    <property type="entry name" value="Riboflavin synthase domain-like"/>
    <property type="match status" value="1"/>
</dbReference>
<comment type="cofactor">
    <cofactor evidence="11">
        <name>FAD</name>
        <dbReference type="ChEBI" id="CHEBI:57692"/>
    </cofactor>
    <text evidence="11">Binds 1 FAD per subunit.</text>
</comment>
<evidence type="ECO:0000256" key="5">
    <source>
        <dbReference type="ARBA" id="ARBA00022723"/>
    </source>
</evidence>
<dbReference type="KEGG" id="scr:SCHRY_v1c02470"/>
<evidence type="ECO:0000313" key="14">
    <source>
        <dbReference type="EMBL" id="AGM24832.1"/>
    </source>
</evidence>
<dbReference type="PIRSF" id="PIRSF006816">
    <property type="entry name" value="Cyc3_hyd_g"/>
    <property type="match status" value="1"/>
</dbReference>
<feature type="binding site" evidence="12">
    <location>
        <position position="243"/>
    </location>
    <ligand>
        <name>[2Fe-2S] cluster</name>
        <dbReference type="ChEBI" id="CHEBI:190135"/>
    </ligand>
</feature>
<feature type="binding site" evidence="11">
    <location>
        <begin position="77"/>
        <end position="78"/>
    </location>
    <ligand>
        <name>FAD</name>
        <dbReference type="ChEBI" id="CHEBI:57692"/>
    </ligand>
</feature>
<gene>
    <name evidence="14" type="primary">pyrK</name>
    <name evidence="14" type="ORF">SCHRY_v1c02470</name>
</gene>
<evidence type="ECO:0000256" key="3">
    <source>
        <dbReference type="ARBA" id="ARBA00022630"/>
    </source>
</evidence>
<feature type="binding site" evidence="12">
    <location>
        <position position="228"/>
    </location>
    <ligand>
        <name>[2Fe-2S] cluster</name>
        <dbReference type="ChEBI" id="CHEBI:190135"/>
    </ligand>
</feature>
<dbReference type="Pfam" id="PF10418">
    <property type="entry name" value="DHODB_Fe-S_bind"/>
    <property type="match status" value="1"/>
</dbReference>
<dbReference type="EMBL" id="CP005077">
    <property type="protein sequence ID" value="AGM24832.1"/>
    <property type="molecule type" value="Genomic_DNA"/>
</dbReference>
<dbReference type="InterPro" id="IPR050353">
    <property type="entry name" value="PyrK_electron_transfer"/>
</dbReference>
<feature type="binding site" evidence="12">
    <location>
        <position position="223"/>
    </location>
    <ligand>
        <name>[2Fe-2S] cluster</name>
        <dbReference type="ChEBI" id="CHEBI:190135"/>
    </ligand>
</feature>
<dbReference type="PANTHER" id="PTHR43513">
    <property type="entry name" value="DIHYDROOROTATE DEHYDROGENASE B (NAD(+)), ELECTRON TRANSFER SUBUNIT"/>
    <property type="match status" value="1"/>
</dbReference>
<evidence type="ECO:0000256" key="9">
    <source>
        <dbReference type="ARBA" id="ARBA00023014"/>
    </source>
</evidence>
<keyword evidence="15" id="KW-1185">Reference proteome</keyword>
<evidence type="ECO:0000256" key="8">
    <source>
        <dbReference type="ARBA" id="ARBA00023004"/>
    </source>
</evidence>
<keyword evidence="8 12" id="KW-0408">Iron</keyword>
<evidence type="ECO:0000256" key="7">
    <source>
        <dbReference type="ARBA" id="ARBA00022982"/>
    </source>
</evidence>
<dbReference type="RefSeq" id="WP_016338658.1">
    <property type="nucleotide sequence ID" value="NC_021280.1"/>
</dbReference>
<dbReference type="GO" id="GO:0016491">
    <property type="term" value="F:oxidoreductase activity"/>
    <property type="evidence" value="ECO:0007669"/>
    <property type="project" value="InterPro"/>
</dbReference>
<dbReference type="InterPro" id="IPR017927">
    <property type="entry name" value="FAD-bd_FR_type"/>
</dbReference>
<evidence type="ECO:0000256" key="4">
    <source>
        <dbReference type="ARBA" id="ARBA00022714"/>
    </source>
</evidence>
<comment type="similarity">
    <text evidence="1">Belongs to the PyrK family.</text>
</comment>
<dbReference type="Gene3D" id="2.10.240.10">
    <property type="entry name" value="Dihydroorotate dehydrogenase, electron transfer subunit"/>
    <property type="match status" value="1"/>
</dbReference>
<comment type="cofactor">
    <cofactor evidence="12">
        <name>[2Fe-2S] cluster</name>
        <dbReference type="ChEBI" id="CHEBI:190135"/>
    </cofactor>
    <text evidence="12">Binds 1 [2Fe-2S] cluster per subunit.</text>
</comment>
<evidence type="ECO:0000313" key="15">
    <source>
        <dbReference type="Proteomes" id="UP000013964"/>
    </source>
</evidence>
<keyword evidence="7" id="KW-0249">Electron transport</keyword>
<dbReference type="PROSITE" id="PS51384">
    <property type="entry name" value="FAD_FR"/>
    <property type="match status" value="1"/>
</dbReference>
<reference evidence="14 15" key="1">
    <citation type="journal article" date="2013" name="Genome Biol. Evol.">
        <title>Complete genomes of two dipteran-associated spiroplasmas provided insights into the origin, dynamics, and impacts of viral invasion in spiroplasma.</title>
        <authorList>
            <person name="Ku C."/>
            <person name="Lo W.S."/>
            <person name="Chen L.L."/>
            <person name="Kuo C.H."/>
        </authorList>
    </citation>
    <scope>NUCLEOTIDE SEQUENCE [LARGE SCALE GENOMIC DNA]</scope>
    <source>
        <strain evidence="14 15">DF-1</strain>
    </source>
</reference>
<keyword evidence="2" id="KW-0813">Transport</keyword>
<sequence length="259" mass="28664">MVKQVEEKVVLLANQQLSGDLWLATFKAPIISQLAEPGQFVLIEPAAQFFLKRPFSFFDINKTEQTVQIYYQSKGLGTWYMAQQWKIGQIVTMQGPHGQGFQIDEINDILIVAGGIGIAPMKCLIDQLEKTEKKYQVIFGGQNQAALTVAAMFSQLQKLILVTDDGSIGKQQNVIEALKEYLQQHKPKVIIGCGPSVVLNQIAKLGEQNNISTQLSYESRMGCGVGACMGCTIIKDNTSYKLCIDGPVIINKYIEQEGE</sequence>
<dbReference type="InterPro" id="IPR019480">
    <property type="entry name" value="Dihydroorotate_DH_Fe-S-bd"/>
</dbReference>
<dbReference type="STRING" id="1276227.SCHRY_v1c02470"/>
<dbReference type="InterPro" id="IPR039261">
    <property type="entry name" value="FNR_nucleotide-bd"/>
</dbReference>
<keyword evidence="9 12" id="KW-0411">Iron-sulfur</keyword>
<dbReference type="InterPro" id="IPR012165">
    <property type="entry name" value="Cyt_c3_hydrogenase_gsu"/>
</dbReference>
<dbReference type="GO" id="GO:0050660">
    <property type="term" value="F:flavin adenine dinucleotide binding"/>
    <property type="evidence" value="ECO:0007669"/>
    <property type="project" value="InterPro"/>
</dbReference>
<evidence type="ECO:0000256" key="2">
    <source>
        <dbReference type="ARBA" id="ARBA00022448"/>
    </source>
</evidence>
<evidence type="ECO:0000256" key="11">
    <source>
        <dbReference type="PIRSR" id="PIRSR006816-1"/>
    </source>
</evidence>
<feature type="domain" description="FAD-binding FR-type" evidence="13">
    <location>
        <begin position="4"/>
        <end position="103"/>
    </location>
</feature>
<evidence type="ECO:0000256" key="1">
    <source>
        <dbReference type="ARBA" id="ARBA00006422"/>
    </source>
</evidence>
<evidence type="ECO:0000256" key="12">
    <source>
        <dbReference type="PIRSR" id="PIRSR006816-2"/>
    </source>
</evidence>
<keyword evidence="6 11" id="KW-0274">FAD</keyword>
<organism evidence="14 15">
    <name type="scientific">Spiroplasma chrysopicola DF-1</name>
    <dbReference type="NCBI Taxonomy" id="1276227"/>
    <lineage>
        <taxon>Bacteria</taxon>
        <taxon>Bacillati</taxon>
        <taxon>Mycoplasmatota</taxon>
        <taxon>Mollicutes</taxon>
        <taxon>Entomoplasmatales</taxon>
        <taxon>Spiroplasmataceae</taxon>
        <taxon>Spiroplasma</taxon>
    </lineage>
</organism>
<keyword evidence="3 11" id="KW-0285">Flavoprotein</keyword>
<proteinExistence type="inferred from homology"/>
<protein>
    <submittedName>
        <fullName evidence="14">Dihydroorotate dehydrogenase electron transfer subunit</fullName>
    </submittedName>
</protein>
<dbReference type="eggNOG" id="COG0543">
    <property type="taxonomic scope" value="Bacteria"/>
</dbReference>
<evidence type="ECO:0000256" key="10">
    <source>
        <dbReference type="ARBA" id="ARBA00034078"/>
    </source>
</evidence>
<keyword evidence="4 12" id="KW-0001">2Fe-2S</keyword>
<dbReference type="SUPFAM" id="SSF52343">
    <property type="entry name" value="Ferredoxin reductase-like, C-terminal NADP-linked domain"/>
    <property type="match status" value="1"/>
</dbReference>
<feature type="binding site" evidence="11">
    <location>
        <begin position="53"/>
        <end position="56"/>
    </location>
    <ligand>
        <name>FAD</name>
        <dbReference type="ChEBI" id="CHEBI:57692"/>
    </ligand>
</feature>
<dbReference type="InterPro" id="IPR037117">
    <property type="entry name" value="Dihydroorotate_DH_ele_sf"/>
</dbReference>
<dbReference type="InterPro" id="IPR017938">
    <property type="entry name" value="Riboflavin_synthase-like_b-brl"/>
</dbReference>
<dbReference type="GO" id="GO:0006221">
    <property type="term" value="P:pyrimidine nucleotide biosynthetic process"/>
    <property type="evidence" value="ECO:0007669"/>
    <property type="project" value="InterPro"/>
</dbReference>
<accession>R4U0N7</accession>
<dbReference type="AlphaFoldDB" id="R4U0N7"/>
<comment type="cofactor">
    <cofactor evidence="10">
        <name>[2Fe-2S] cluster</name>
        <dbReference type="ChEBI" id="CHEBI:190135"/>
    </cofactor>
</comment>
<dbReference type="GO" id="GO:0051537">
    <property type="term" value="F:2 iron, 2 sulfur cluster binding"/>
    <property type="evidence" value="ECO:0007669"/>
    <property type="project" value="UniProtKB-KW"/>
</dbReference>
<dbReference type="Gene3D" id="3.40.50.80">
    <property type="entry name" value="Nucleotide-binding domain of ferredoxin-NADP reductase (FNR) module"/>
    <property type="match status" value="1"/>
</dbReference>